<keyword evidence="1" id="KW-1133">Transmembrane helix</keyword>
<feature type="non-terminal residue" evidence="2">
    <location>
        <position position="1"/>
    </location>
</feature>
<keyword evidence="1" id="KW-0812">Transmembrane</keyword>
<dbReference type="GO" id="GO:0051301">
    <property type="term" value="P:cell division"/>
    <property type="evidence" value="ECO:0007669"/>
    <property type="project" value="UniProtKB-KW"/>
</dbReference>
<accession>A0A2H0Q0D8</accession>
<dbReference type="EMBL" id="PCXF01000027">
    <property type="protein sequence ID" value="PIR27414.1"/>
    <property type="molecule type" value="Genomic_DNA"/>
</dbReference>
<proteinExistence type="predicted"/>
<keyword evidence="1" id="KW-0472">Membrane</keyword>
<keyword evidence="2" id="KW-0132">Cell division</keyword>
<name>A0A2H0Q0D8_9BACT</name>
<sequence>SYGGSSLLTSFFMIGILQSIYIHRKKINF</sequence>
<organism evidence="2 3">
    <name type="scientific">Candidatus Berkelbacteria bacterium CG11_big_fil_rev_8_21_14_0_20_42_15</name>
    <dbReference type="NCBI Taxonomy" id="1974517"/>
    <lineage>
        <taxon>Bacteria</taxon>
        <taxon>Candidatus Berkelbacteria</taxon>
    </lineage>
</organism>
<keyword evidence="2" id="KW-0131">Cell cycle</keyword>
<dbReference type="Proteomes" id="UP000231154">
    <property type="component" value="Unassembled WGS sequence"/>
</dbReference>
<comment type="caution">
    <text evidence="2">The sequence shown here is derived from an EMBL/GenBank/DDBJ whole genome shotgun (WGS) entry which is preliminary data.</text>
</comment>
<feature type="transmembrane region" description="Helical" evidence="1">
    <location>
        <begin position="6"/>
        <end position="23"/>
    </location>
</feature>
<evidence type="ECO:0000313" key="2">
    <source>
        <dbReference type="EMBL" id="PIR27414.1"/>
    </source>
</evidence>
<dbReference type="AlphaFoldDB" id="A0A2H0Q0D8"/>
<evidence type="ECO:0000256" key="1">
    <source>
        <dbReference type="SAM" id="Phobius"/>
    </source>
</evidence>
<evidence type="ECO:0000313" key="3">
    <source>
        <dbReference type="Proteomes" id="UP000231154"/>
    </source>
</evidence>
<protein>
    <submittedName>
        <fullName evidence="2">Cell division protein FtsW</fullName>
    </submittedName>
</protein>
<reference evidence="2 3" key="1">
    <citation type="submission" date="2017-09" db="EMBL/GenBank/DDBJ databases">
        <title>Depth-based differentiation of microbial function through sediment-hosted aquifers and enrichment of novel symbionts in the deep terrestrial subsurface.</title>
        <authorList>
            <person name="Probst A.J."/>
            <person name="Ladd B."/>
            <person name="Jarett J.K."/>
            <person name="Geller-Mcgrath D.E."/>
            <person name="Sieber C.M."/>
            <person name="Emerson J.B."/>
            <person name="Anantharaman K."/>
            <person name="Thomas B.C."/>
            <person name="Malmstrom R."/>
            <person name="Stieglmeier M."/>
            <person name="Klingl A."/>
            <person name="Woyke T."/>
            <person name="Ryan C.M."/>
            <person name="Banfield J.F."/>
        </authorList>
    </citation>
    <scope>NUCLEOTIDE SEQUENCE [LARGE SCALE GENOMIC DNA]</scope>
    <source>
        <strain evidence="2">CG11_big_fil_rev_8_21_14_0_20_42_15</strain>
    </source>
</reference>
<gene>
    <name evidence="2" type="ORF">COV40_00930</name>
</gene>